<feature type="region of interest" description="Disordered" evidence="1">
    <location>
        <begin position="24"/>
        <end position="73"/>
    </location>
</feature>
<evidence type="ECO:0000256" key="1">
    <source>
        <dbReference type="SAM" id="MobiDB-lite"/>
    </source>
</evidence>
<evidence type="ECO:0000313" key="2">
    <source>
        <dbReference type="EMBL" id="CAB0031102.1"/>
    </source>
</evidence>
<gene>
    <name evidence="2" type="ORF">TBRA_LOCUS3082</name>
</gene>
<accession>A0A6H5I3M4</accession>
<reference evidence="2 3" key="1">
    <citation type="submission" date="2020-02" db="EMBL/GenBank/DDBJ databases">
        <authorList>
            <person name="Ferguson B K."/>
        </authorList>
    </citation>
    <scope>NUCLEOTIDE SEQUENCE [LARGE SCALE GENOMIC DNA]</scope>
</reference>
<keyword evidence="3" id="KW-1185">Reference proteome</keyword>
<dbReference type="Proteomes" id="UP000479190">
    <property type="component" value="Unassembled WGS sequence"/>
</dbReference>
<dbReference type="AlphaFoldDB" id="A0A6H5I3M4"/>
<organism evidence="2 3">
    <name type="scientific">Trichogramma brassicae</name>
    <dbReference type="NCBI Taxonomy" id="86971"/>
    <lineage>
        <taxon>Eukaryota</taxon>
        <taxon>Metazoa</taxon>
        <taxon>Ecdysozoa</taxon>
        <taxon>Arthropoda</taxon>
        <taxon>Hexapoda</taxon>
        <taxon>Insecta</taxon>
        <taxon>Pterygota</taxon>
        <taxon>Neoptera</taxon>
        <taxon>Endopterygota</taxon>
        <taxon>Hymenoptera</taxon>
        <taxon>Apocrita</taxon>
        <taxon>Proctotrupomorpha</taxon>
        <taxon>Chalcidoidea</taxon>
        <taxon>Trichogrammatidae</taxon>
        <taxon>Trichogramma</taxon>
    </lineage>
</organism>
<name>A0A6H5I3M4_9HYME</name>
<sequence length="73" mass="8580">MMKRTIFYCGMPLARITSSKRRGGLLQENVTRRVRSAPSHRHRITDSTKGSSTLSERHNNYTNDFRRQKNQSR</sequence>
<protein>
    <submittedName>
        <fullName evidence="2">Uncharacterized protein</fullName>
    </submittedName>
</protein>
<feature type="compositionally biased region" description="Basic residues" evidence="1">
    <location>
        <begin position="32"/>
        <end position="43"/>
    </location>
</feature>
<dbReference type="EMBL" id="CADCXV010000629">
    <property type="protein sequence ID" value="CAB0031102.1"/>
    <property type="molecule type" value="Genomic_DNA"/>
</dbReference>
<proteinExistence type="predicted"/>
<feature type="compositionally biased region" description="Basic and acidic residues" evidence="1">
    <location>
        <begin position="55"/>
        <end position="67"/>
    </location>
</feature>
<evidence type="ECO:0000313" key="3">
    <source>
        <dbReference type="Proteomes" id="UP000479190"/>
    </source>
</evidence>